<dbReference type="InterPro" id="IPR013320">
    <property type="entry name" value="ConA-like_dom_sf"/>
</dbReference>
<organism evidence="1 2">
    <name type="scientific">Nannocystis pusilla</name>
    <dbReference type="NCBI Taxonomy" id="889268"/>
    <lineage>
        <taxon>Bacteria</taxon>
        <taxon>Pseudomonadati</taxon>
        <taxon>Myxococcota</taxon>
        <taxon>Polyangia</taxon>
        <taxon>Nannocystales</taxon>
        <taxon>Nannocystaceae</taxon>
        <taxon>Nannocystis</taxon>
    </lineage>
</organism>
<dbReference type="EMBL" id="JAPNKE010000002">
    <property type="protein sequence ID" value="MCY1005797.1"/>
    <property type="molecule type" value="Genomic_DNA"/>
</dbReference>
<gene>
    <name evidence="1" type="ORF">OV079_09510</name>
</gene>
<accession>A0A9X3EKN2</accession>
<evidence type="ECO:0008006" key="3">
    <source>
        <dbReference type="Google" id="ProtNLM"/>
    </source>
</evidence>
<comment type="caution">
    <text evidence="1">The sequence shown here is derived from an EMBL/GenBank/DDBJ whole genome shotgun (WGS) entry which is preliminary data.</text>
</comment>
<dbReference type="Pfam" id="PF13385">
    <property type="entry name" value="Laminin_G_3"/>
    <property type="match status" value="1"/>
</dbReference>
<dbReference type="Gene3D" id="2.60.120.200">
    <property type="match status" value="1"/>
</dbReference>
<dbReference type="Proteomes" id="UP001150924">
    <property type="component" value="Unassembled WGS sequence"/>
</dbReference>
<evidence type="ECO:0000313" key="2">
    <source>
        <dbReference type="Proteomes" id="UP001150924"/>
    </source>
</evidence>
<evidence type="ECO:0000313" key="1">
    <source>
        <dbReference type="EMBL" id="MCY1005797.1"/>
    </source>
</evidence>
<dbReference type="InterPro" id="IPR011055">
    <property type="entry name" value="Dup_hybrid_motif"/>
</dbReference>
<keyword evidence="2" id="KW-1185">Reference proteome</keyword>
<proteinExistence type="predicted"/>
<name>A0A9X3EKN2_9BACT</name>
<reference evidence="1" key="1">
    <citation type="submission" date="2022-11" db="EMBL/GenBank/DDBJ databases">
        <title>Minimal conservation of predation-associated metabolite biosynthetic gene clusters underscores biosynthetic potential of Myxococcota including descriptions for ten novel species: Archangium lansinium sp. nov., Myxococcus landrumus sp. nov., Nannocystis bai.</title>
        <authorList>
            <person name="Ahearne A."/>
            <person name="Stevens C."/>
            <person name="Phillips K."/>
        </authorList>
    </citation>
    <scope>NUCLEOTIDE SEQUENCE</scope>
    <source>
        <strain evidence="1">Na p29</strain>
    </source>
</reference>
<dbReference type="AlphaFoldDB" id="A0A9X3EKN2"/>
<dbReference type="Gene3D" id="2.70.70.10">
    <property type="entry name" value="Glucose Permease (Domain IIA)"/>
    <property type="match status" value="1"/>
</dbReference>
<sequence>MLNVDLGGKKVNYIAPGYVKRQWNHIALVRTAADVSGKFTFKLYLNGVLLSPVGGVEISFSPTDPMSPSQVPQGELRLGRRTSGLNLESSKSWQFYGLIDEVAVFDSALSQANISQIMQCGFGGDESAMVAGMTFDTYGLQTPPGPKIVTPVTPVAPVSNFVQRLTVASGVKSANAGDADLFEGPHVAPTQGSYQLPFPAGEVWQVQQAPDSAGGSHNGFAAFSWDFKRVVAPMQGTVSAAASGQIYYVKEGVVLPADVTEANAVRINVAPNESVLYLHLEPFSFTDIFMDGNPFFAPQTGPVYYLPVTQGDDLAKSGMNAAHLHFDGNDGALGVNSGGVTMPIGFSDYEVLDFVGPNQQQWHTVLRGMPKAGEIIRRM</sequence>
<dbReference type="SUPFAM" id="SSF49899">
    <property type="entry name" value="Concanavalin A-like lectins/glucanases"/>
    <property type="match status" value="1"/>
</dbReference>
<dbReference type="RefSeq" id="WP_267767632.1">
    <property type="nucleotide sequence ID" value="NZ_JAPNKE010000002.1"/>
</dbReference>
<protein>
    <recommendedName>
        <fullName evidence="3">LamG domain-containing protein</fullName>
    </recommendedName>
</protein>